<comment type="caution">
    <text evidence="5">The sequence shown here is derived from an EMBL/GenBank/DDBJ whole genome shotgun (WGS) entry which is preliminary data.</text>
</comment>
<comment type="similarity">
    <text evidence="2">Belongs to the dpy-30 family.</text>
</comment>
<keyword evidence="6" id="KW-1185">Reference proteome</keyword>
<evidence type="ECO:0000256" key="1">
    <source>
        <dbReference type="ARBA" id="ARBA00004123"/>
    </source>
</evidence>
<evidence type="ECO:0000313" key="6">
    <source>
        <dbReference type="Proteomes" id="UP001172155"/>
    </source>
</evidence>
<evidence type="ECO:0000313" key="5">
    <source>
        <dbReference type="EMBL" id="KAK0751675.1"/>
    </source>
</evidence>
<reference evidence="5" key="1">
    <citation type="submission" date="2023-06" db="EMBL/GenBank/DDBJ databases">
        <title>Genome-scale phylogeny and comparative genomics of the fungal order Sordariales.</title>
        <authorList>
            <consortium name="Lawrence Berkeley National Laboratory"/>
            <person name="Hensen N."/>
            <person name="Bonometti L."/>
            <person name="Westerberg I."/>
            <person name="Brannstrom I.O."/>
            <person name="Guillou S."/>
            <person name="Cros-Aarteil S."/>
            <person name="Calhoun S."/>
            <person name="Haridas S."/>
            <person name="Kuo A."/>
            <person name="Mondo S."/>
            <person name="Pangilinan J."/>
            <person name="Riley R."/>
            <person name="LaButti K."/>
            <person name="Andreopoulos B."/>
            <person name="Lipzen A."/>
            <person name="Chen C."/>
            <person name="Yanf M."/>
            <person name="Daum C."/>
            <person name="Ng V."/>
            <person name="Clum A."/>
            <person name="Steindorff A."/>
            <person name="Ohm R."/>
            <person name="Martin F."/>
            <person name="Silar P."/>
            <person name="Natvig D."/>
            <person name="Lalanne C."/>
            <person name="Gautier V."/>
            <person name="Ament-velasquez S.L."/>
            <person name="Kruys A."/>
            <person name="Hutchinson M.I."/>
            <person name="Powell A.J."/>
            <person name="Barry K."/>
            <person name="Miller A.N."/>
            <person name="Grigoriev I.V."/>
            <person name="Debuchy R."/>
            <person name="Gladieux P."/>
            <person name="Thoren M.H."/>
            <person name="Johannesson H."/>
        </authorList>
    </citation>
    <scope>NUCLEOTIDE SEQUENCE</scope>
    <source>
        <strain evidence="5">SMH3187-1</strain>
    </source>
</reference>
<dbReference type="CDD" id="cd22965">
    <property type="entry name" value="DD_DPY30_SDC1"/>
    <property type="match status" value="1"/>
</dbReference>
<evidence type="ECO:0000256" key="3">
    <source>
        <dbReference type="ARBA" id="ARBA00023242"/>
    </source>
</evidence>
<proteinExistence type="inferred from homology"/>
<dbReference type="EMBL" id="JAUKUD010000002">
    <property type="protein sequence ID" value="KAK0751675.1"/>
    <property type="molecule type" value="Genomic_DNA"/>
</dbReference>
<feature type="region of interest" description="Disordered" evidence="4">
    <location>
        <begin position="1"/>
        <end position="143"/>
    </location>
</feature>
<evidence type="ECO:0000256" key="4">
    <source>
        <dbReference type="SAM" id="MobiDB-lite"/>
    </source>
</evidence>
<feature type="compositionally biased region" description="Low complexity" evidence="4">
    <location>
        <begin position="75"/>
        <end position="93"/>
    </location>
</feature>
<keyword evidence="3" id="KW-0539">Nucleus</keyword>
<organism evidence="5 6">
    <name type="scientific">Schizothecium vesticola</name>
    <dbReference type="NCBI Taxonomy" id="314040"/>
    <lineage>
        <taxon>Eukaryota</taxon>
        <taxon>Fungi</taxon>
        <taxon>Dikarya</taxon>
        <taxon>Ascomycota</taxon>
        <taxon>Pezizomycotina</taxon>
        <taxon>Sordariomycetes</taxon>
        <taxon>Sordariomycetidae</taxon>
        <taxon>Sordariales</taxon>
        <taxon>Schizotheciaceae</taxon>
        <taxon>Schizothecium</taxon>
    </lineage>
</organism>
<dbReference type="InterPro" id="IPR049629">
    <property type="entry name" value="DPY30_SDC1_DD"/>
</dbReference>
<feature type="compositionally biased region" description="Low complexity" evidence="4">
    <location>
        <begin position="117"/>
        <end position="128"/>
    </location>
</feature>
<evidence type="ECO:0000256" key="2">
    <source>
        <dbReference type="ARBA" id="ARBA00010849"/>
    </source>
</evidence>
<dbReference type="GO" id="GO:0005634">
    <property type="term" value="C:nucleus"/>
    <property type="evidence" value="ECO:0007669"/>
    <property type="project" value="UniProtKB-SubCell"/>
</dbReference>
<protein>
    <recommendedName>
        <fullName evidence="7">Dpy-30 domain-containing protein</fullName>
    </recommendedName>
</protein>
<dbReference type="Pfam" id="PF05186">
    <property type="entry name" value="Dpy-30"/>
    <property type="match status" value="1"/>
</dbReference>
<dbReference type="Gene3D" id="1.20.890.10">
    <property type="entry name" value="cAMP-dependent protein kinase regulatory subunit, dimerization-anchoring domain"/>
    <property type="match status" value="1"/>
</dbReference>
<feature type="compositionally biased region" description="Basic and acidic residues" evidence="4">
    <location>
        <begin position="56"/>
        <end position="65"/>
    </location>
</feature>
<gene>
    <name evidence="5" type="ORF">B0T18DRAFT_403112</name>
</gene>
<name>A0AA40F5P8_9PEZI</name>
<comment type="subcellular location">
    <subcellularLocation>
        <location evidence="1">Nucleus</location>
    </subcellularLocation>
</comment>
<dbReference type="Proteomes" id="UP001172155">
    <property type="component" value="Unassembled WGS sequence"/>
</dbReference>
<dbReference type="InterPro" id="IPR007858">
    <property type="entry name" value="Dpy-30_motif"/>
</dbReference>
<dbReference type="AlphaFoldDB" id="A0AA40F5P8"/>
<accession>A0AA40F5P8</accession>
<sequence length="193" mass="19725">MSEQLPAPSNGALQPPNLPDGRVDTELYVPAGAIPTATPTTATATAPLDTANGDVHMMDVSHDQPRQPSLPPTAAPVAANPPSAPSAAPSNAPSPAPGRTGTPMRNTNPSGGEAERTAAVAGSRAASAHPDPGYTMPSEPAAHGAPVRQYLNSKVTPALLEGMKMLAKEQPKDPLRALGEFLLVQSKEVEHSS</sequence>
<feature type="compositionally biased region" description="Low complexity" evidence="4">
    <location>
        <begin position="30"/>
        <end position="51"/>
    </location>
</feature>
<evidence type="ECO:0008006" key="7">
    <source>
        <dbReference type="Google" id="ProtNLM"/>
    </source>
</evidence>